<dbReference type="InterPro" id="IPR045584">
    <property type="entry name" value="Pilin-like"/>
</dbReference>
<evidence type="ECO:0000256" key="1">
    <source>
        <dbReference type="SAM" id="Phobius"/>
    </source>
</evidence>
<protein>
    <submittedName>
        <fullName evidence="2">Prepilin-type N-terminal cleavage/methylation domain-containing protein</fullName>
    </submittedName>
</protein>
<evidence type="ECO:0000313" key="2">
    <source>
        <dbReference type="EMBL" id="MBT1444110.1"/>
    </source>
</evidence>
<keyword evidence="1" id="KW-1133">Transmembrane helix</keyword>
<keyword evidence="1" id="KW-0812">Transmembrane</keyword>
<dbReference type="EMBL" id="JAHEPS010000002">
    <property type="protein sequence ID" value="MBT1444110.1"/>
    <property type="molecule type" value="Genomic_DNA"/>
</dbReference>
<accession>A0ABS5V2G0</accession>
<dbReference type="Pfam" id="PF07963">
    <property type="entry name" value="N_methyl"/>
    <property type="match status" value="1"/>
</dbReference>
<comment type="caution">
    <text evidence="2">The sequence shown here is derived from an EMBL/GenBank/DDBJ whole genome shotgun (WGS) entry which is preliminary data.</text>
</comment>
<dbReference type="Gene3D" id="3.30.700.10">
    <property type="entry name" value="Glycoprotein, Type 4 Pilin"/>
    <property type="match status" value="1"/>
</dbReference>
<keyword evidence="3" id="KW-1185">Reference proteome</keyword>
<proteinExistence type="predicted"/>
<reference evidence="2 3" key="1">
    <citation type="submission" date="2021-05" db="EMBL/GenBank/DDBJ databases">
        <title>Shewanella sp. JM162201.</title>
        <authorList>
            <person name="Xu S."/>
            <person name="Li A."/>
        </authorList>
    </citation>
    <scope>NUCLEOTIDE SEQUENCE [LARGE SCALE GENOMIC DNA]</scope>
    <source>
        <strain evidence="2 3">JM162201</strain>
    </source>
</reference>
<dbReference type="InterPro" id="IPR012902">
    <property type="entry name" value="N_methyl_site"/>
</dbReference>
<gene>
    <name evidence="2" type="ORF">KJI95_06175</name>
</gene>
<dbReference type="SUPFAM" id="SSF54523">
    <property type="entry name" value="Pili subunits"/>
    <property type="match status" value="1"/>
</dbReference>
<dbReference type="Proteomes" id="UP001195903">
    <property type="component" value="Unassembled WGS sequence"/>
</dbReference>
<evidence type="ECO:0000313" key="3">
    <source>
        <dbReference type="Proteomes" id="UP001195903"/>
    </source>
</evidence>
<dbReference type="NCBIfam" id="TIGR02532">
    <property type="entry name" value="IV_pilin_GFxxxE"/>
    <property type="match status" value="1"/>
</dbReference>
<sequence>MHSHSRTFHLPRRRAGGFTLVELVTTIILIGVLAVVAIPRLLSSSSYSAYALRSEFMAELRKAQLFALSNGDICVRVAVSAADGYRMERYSSRSTNQCSGALDNSNLPDWQPFQGGSSLKLIASGTSFSLDFDPLGRLPLCSGDCIEVIADETLVIAIESEGYIHAR</sequence>
<organism evidence="2 3">
    <name type="scientific">Shewanella jiangmenensis</name>
    <dbReference type="NCBI Taxonomy" id="2837387"/>
    <lineage>
        <taxon>Bacteria</taxon>
        <taxon>Pseudomonadati</taxon>
        <taxon>Pseudomonadota</taxon>
        <taxon>Gammaproteobacteria</taxon>
        <taxon>Alteromonadales</taxon>
        <taxon>Shewanellaceae</taxon>
        <taxon>Shewanella</taxon>
    </lineage>
</organism>
<keyword evidence="1" id="KW-0472">Membrane</keyword>
<name>A0ABS5V2G0_9GAMM</name>
<feature type="transmembrane region" description="Helical" evidence="1">
    <location>
        <begin position="20"/>
        <end position="42"/>
    </location>
</feature>
<dbReference type="PROSITE" id="PS00409">
    <property type="entry name" value="PROKAR_NTER_METHYL"/>
    <property type="match status" value="1"/>
</dbReference>
<dbReference type="RefSeq" id="WP_214506318.1">
    <property type="nucleotide sequence ID" value="NZ_JAHEPS010000002.1"/>
</dbReference>